<accession>A0AAV1RAN8</accession>
<dbReference type="Pfam" id="PF07859">
    <property type="entry name" value="Abhydrolase_3"/>
    <property type="match status" value="1"/>
</dbReference>
<dbReference type="InterPro" id="IPR013094">
    <property type="entry name" value="AB_hydrolase_3"/>
</dbReference>
<organism evidence="3 4">
    <name type="scientific">Dovyalis caffra</name>
    <dbReference type="NCBI Taxonomy" id="77055"/>
    <lineage>
        <taxon>Eukaryota</taxon>
        <taxon>Viridiplantae</taxon>
        <taxon>Streptophyta</taxon>
        <taxon>Embryophyta</taxon>
        <taxon>Tracheophyta</taxon>
        <taxon>Spermatophyta</taxon>
        <taxon>Magnoliopsida</taxon>
        <taxon>eudicotyledons</taxon>
        <taxon>Gunneridae</taxon>
        <taxon>Pentapetalae</taxon>
        <taxon>rosids</taxon>
        <taxon>fabids</taxon>
        <taxon>Malpighiales</taxon>
        <taxon>Salicaceae</taxon>
        <taxon>Flacourtieae</taxon>
        <taxon>Dovyalis</taxon>
    </lineage>
</organism>
<dbReference type="InterPro" id="IPR029058">
    <property type="entry name" value="AB_hydrolase_fold"/>
</dbReference>
<keyword evidence="4" id="KW-1185">Reference proteome</keyword>
<dbReference type="AlphaFoldDB" id="A0AAV1RAN8"/>
<dbReference type="InterPro" id="IPR050466">
    <property type="entry name" value="Carboxylest/Gibb_receptor"/>
</dbReference>
<evidence type="ECO:0000313" key="4">
    <source>
        <dbReference type="Proteomes" id="UP001314170"/>
    </source>
</evidence>
<dbReference type="GO" id="GO:0016787">
    <property type="term" value="F:hydrolase activity"/>
    <property type="evidence" value="ECO:0007669"/>
    <property type="project" value="InterPro"/>
</dbReference>
<feature type="domain" description="Alpha/beta hydrolase fold-3" evidence="2">
    <location>
        <begin position="3"/>
        <end position="68"/>
    </location>
</feature>
<evidence type="ECO:0000256" key="1">
    <source>
        <dbReference type="ARBA" id="ARBA00010515"/>
    </source>
</evidence>
<comment type="caution">
    <text evidence="3">The sequence shown here is derived from an EMBL/GenBank/DDBJ whole genome shotgun (WGS) entry which is preliminary data.</text>
</comment>
<dbReference type="EMBL" id="CAWUPB010000913">
    <property type="protein sequence ID" value="CAK7329849.1"/>
    <property type="molecule type" value="Genomic_DNA"/>
</dbReference>
<sequence length="115" mass="12970">MALVAEANVIAVSLEYRLWPDRPLPGSYIDTWVGLQWMASHANGNGPEPRLNDHEDLSRFFMGGDCNGEQDPKLKPPAEDLANLGCKKVLIFLAEKDHLREMGWDLLRGPEKKWA</sequence>
<reference evidence="3 4" key="1">
    <citation type="submission" date="2024-01" db="EMBL/GenBank/DDBJ databases">
        <authorList>
            <person name="Waweru B."/>
        </authorList>
    </citation>
    <scope>NUCLEOTIDE SEQUENCE [LARGE SCALE GENOMIC DNA]</scope>
</reference>
<comment type="similarity">
    <text evidence="1">Belongs to the 'GDXG' lipolytic enzyme family.</text>
</comment>
<evidence type="ECO:0000259" key="2">
    <source>
        <dbReference type="Pfam" id="PF07859"/>
    </source>
</evidence>
<gene>
    <name evidence="3" type="ORF">DCAF_LOCUS7613</name>
</gene>
<dbReference type="Gene3D" id="3.40.50.1820">
    <property type="entry name" value="alpha/beta hydrolase"/>
    <property type="match status" value="1"/>
</dbReference>
<name>A0AAV1RAN8_9ROSI</name>
<dbReference type="PANTHER" id="PTHR23024:SF532">
    <property type="entry name" value="2-HYDROXYISOFLAVANONE DEHYDRATASE-LIKE"/>
    <property type="match status" value="1"/>
</dbReference>
<evidence type="ECO:0000313" key="3">
    <source>
        <dbReference type="EMBL" id="CAK7329849.1"/>
    </source>
</evidence>
<dbReference type="PANTHER" id="PTHR23024">
    <property type="entry name" value="ARYLACETAMIDE DEACETYLASE"/>
    <property type="match status" value="1"/>
</dbReference>
<protein>
    <recommendedName>
        <fullName evidence="2">Alpha/beta hydrolase fold-3 domain-containing protein</fullName>
    </recommendedName>
</protein>
<dbReference type="SUPFAM" id="SSF53474">
    <property type="entry name" value="alpha/beta-Hydrolases"/>
    <property type="match status" value="1"/>
</dbReference>
<proteinExistence type="inferred from homology"/>
<dbReference type="Proteomes" id="UP001314170">
    <property type="component" value="Unassembled WGS sequence"/>
</dbReference>